<dbReference type="Proteomes" id="UP001141552">
    <property type="component" value="Unassembled WGS sequence"/>
</dbReference>
<evidence type="ECO:0000256" key="1">
    <source>
        <dbReference type="SAM" id="MobiDB-lite"/>
    </source>
</evidence>
<comment type="caution">
    <text evidence="2">The sequence shown here is derived from an EMBL/GenBank/DDBJ whole genome shotgun (WGS) entry which is preliminary data.</text>
</comment>
<protein>
    <submittedName>
        <fullName evidence="2">Uncharacterized protein</fullName>
    </submittedName>
</protein>
<feature type="region of interest" description="Disordered" evidence="1">
    <location>
        <begin position="105"/>
        <end position="138"/>
    </location>
</feature>
<gene>
    <name evidence="2" type="ORF">Tsubulata_015319</name>
</gene>
<dbReference type="AlphaFoldDB" id="A0A9Q0FQC6"/>
<organism evidence="2 3">
    <name type="scientific">Turnera subulata</name>
    <dbReference type="NCBI Taxonomy" id="218843"/>
    <lineage>
        <taxon>Eukaryota</taxon>
        <taxon>Viridiplantae</taxon>
        <taxon>Streptophyta</taxon>
        <taxon>Embryophyta</taxon>
        <taxon>Tracheophyta</taxon>
        <taxon>Spermatophyta</taxon>
        <taxon>Magnoliopsida</taxon>
        <taxon>eudicotyledons</taxon>
        <taxon>Gunneridae</taxon>
        <taxon>Pentapetalae</taxon>
        <taxon>rosids</taxon>
        <taxon>fabids</taxon>
        <taxon>Malpighiales</taxon>
        <taxon>Passifloraceae</taxon>
        <taxon>Turnera</taxon>
    </lineage>
</organism>
<name>A0A9Q0FQC6_9ROSI</name>
<feature type="compositionally biased region" description="Pro residues" evidence="1">
    <location>
        <begin position="121"/>
        <end position="133"/>
    </location>
</feature>
<evidence type="ECO:0000313" key="3">
    <source>
        <dbReference type="Proteomes" id="UP001141552"/>
    </source>
</evidence>
<reference evidence="2" key="2">
    <citation type="journal article" date="2023" name="Plants (Basel)">
        <title>Annotation of the Turnera subulata (Passifloraceae) Draft Genome Reveals the S-Locus Evolved after the Divergence of Turneroideae from Passifloroideae in a Stepwise Manner.</title>
        <authorList>
            <person name="Henning P.M."/>
            <person name="Roalson E.H."/>
            <person name="Mir W."/>
            <person name="McCubbin A.G."/>
            <person name="Shore J.S."/>
        </authorList>
    </citation>
    <scope>NUCLEOTIDE SEQUENCE</scope>
    <source>
        <strain evidence="2">F60SS</strain>
    </source>
</reference>
<accession>A0A9Q0FQC6</accession>
<keyword evidence="3" id="KW-1185">Reference proteome</keyword>
<reference evidence="2" key="1">
    <citation type="submission" date="2022-02" db="EMBL/GenBank/DDBJ databases">
        <authorList>
            <person name="Henning P.M."/>
            <person name="McCubbin A.G."/>
            <person name="Shore J.S."/>
        </authorList>
    </citation>
    <scope>NUCLEOTIDE SEQUENCE</scope>
    <source>
        <strain evidence="2">F60SS</strain>
        <tissue evidence="2">Leaves</tissue>
    </source>
</reference>
<proteinExistence type="predicted"/>
<sequence length="225" mass="25099">MSAASTLPYRQHTDRLILHIHMANADKIPTRFGRHTDNTEPTIHYRALPSLLPLFLLQLLPLYLPSPVGAFVNSPTAAPTLRSSSHEISIRNRLVKQATAKFENPLSTGSLPKLTASRPSPSSPATPPLPLPLPGGGLTGRRLKGEEEVVGLELGRESHSLNPDIKICQVHPRHQDLPEILHPNTLLLLLKQWLEEELILNRVSLKETQIDSVRNEITQLYMLIY</sequence>
<evidence type="ECO:0000313" key="2">
    <source>
        <dbReference type="EMBL" id="KAJ4835643.1"/>
    </source>
</evidence>
<dbReference type="EMBL" id="JAKUCV010004352">
    <property type="protein sequence ID" value="KAJ4835643.1"/>
    <property type="molecule type" value="Genomic_DNA"/>
</dbReference>